<evidence type="ECO:0000313" key="3">
    <source>
        <dbReference type="Proteomes" id="UP000290545"/>
    </source>
</evidence>
<accession>A0A4Q1D561</accession>
<name>A0A4Q1D561_9BACT</name>
<evidence type="ECO:0000256" key="1">
    <source>
        <dbReference type="SAM" id="MobiDB-lite"/>
    </source>
</evidence>
<organism evidence="2 3">
    <name type="scientific">Filimonas effusa</name>
    <dbReference type="NCBI Taxonomy" id="2508721"/>
    <lineage>
        <taxon>Bacteria</taxon>
        <taxon>Pseudomonadati</taxon>
        <taxon>Bacteroidota</taxon>
        <taxon>Chitinophagia</taxon>
        <taxon>Chitinophagales</taxon>
        <taxon>Chitinophagaceae</taxon>
        <taxon>Filimonas</taxon>
    </lineage>
</organism>
<dbReference type="AlphaFoldDB" id="A0A4Q1D561"/>
<comment type="caution">
    <text evidence="2">The sequence shown here is derived from an EMBL/GenBank/DDBJ whole genome shotgun (WGS) entry which is preliminary data.</text>
</comment>
<protein>
    <submittedName>
        <fullName evidence="2">Uncharacterized protein</fullName>
    </submittedName>
</protein>
<reference evidence="2 3" key="1">
    <citation type="submission" date="2019-01" db="EMBL/GenBank/DDBJ databases">
        <title>Filimonas sp. strain TTM-71.</title>
        <authorList>
            <person name="Chen W.-M."/>
        </authorList>
    </citation>
    <scope>NUCLEOTIDE SEQUENCE [LARGE SCALE GENOMIC DNA]</scope>
    <source>
        <strain evidence="2 3">TTM-71</strain>
    </source>
</reference>
<proteinExistence type="predicted"/>
<dbReference type="RefSeq" id="WP_129004063.1">
    <property type="nucleotide sequence ID" value="NZ_SDHZ01000002.1"/>
</dbReference>
<evidence type="ECO:0000313" key="2">
    <source>
        <dbReference type="EMBL" id="RXK83096.1"/>
    </source>
</evidence>
<feature type="compositionally biased region" description="Basic and acidic residues" evidence="1">
    <location>
        <begin position="49"/>
        <end position="63"/>
    </location>
</feature>
<sequence length="78" mass="8689">MMNAEKKNHPDTKKHLIKAKEHLQAGEWQEALSDGSANAFRETAEEGAITDKEISDQQLDKLLAENNPKNRPGASQAY</sequence>
<keyword evidence="3" id="KW-1185">Reference proteome</keyword>
<dbReference type="Proteomes" id="UP000290545">
    <property type="component" value="Unassembled WGS sequence"/>
</dbReference>
<dbReference type="EMBL" id="SDHZ01000002">
    <property type="protein sequence ID" value="RXK83096.1"/>
    <property type="molecule type" value="Genomic_DNA"/>
</dbReference>
<gene>
    <name evidence="2" type="ORF">ESB13_13305</name>
</gene>
<feature type="region of interest" description="Disordered" evidence="1">
    <location>
        <begin position="1"/>
        <end position="78"/>
    </location>
</feature>
<feature type="compositionally biased region" description="Basic and acidic residues" evidence="1">
    <location>
        <begin position="1"/>
        <end position="24"/>
    </location>
</feature>